<evidence type="ECO:0000313" key="2">
    <source>
        <dbReference type="Proteomes" id="UP000245626"/>
    </source>
</evidence>
<organism evidence="1 2">
    <name type="scientific">Violaceomyces palustris</name>
    <dbReference type="NCBI Taxonomy" id="1673888"/>
    <lineage>
        <taxon>Eukaryota</taxon>
        <taxon>Fungi</taxon>
        <taxon>Dikarya</taxon>
        <taxon>Basidiomycota</taxon>
        <taxon>Ustilaginomycotina</taxon>
        <taxon>Ustilaginomycetes</taxon>
        <taxon>Violaceomycetales</taxon>
        <taxon>Violaceomycetaceae</taxon>
        <taxon>Violaceomyces</taxon>
    </lineage>
</organism>
<keyword evidence="2" id="KW-1185">Reference proteome</keyword>
<sequence>MRREGMVRYGNDDDGKIPCYSMFWQWWIVFYLCLLHVCVRDDCSGHCSLWKVRGEVKGSPSSAMAVPVVLHIFRLLVMYLNPDS</sequence>
<dbReference type="EMBL" id="KZ820475">
    <property type="protein sequence ID" value="PWN47293.1"/>
    <property type="molecule type" value="Genomic_DNA"/>
</dbReference>
<name>A0ACD0NNC1_9BASI</name>
<proteinExistence type="predicted"/>
<accession>A0ACD0NNC1</accession>
<protein>
    <submittedName>
        <fullName evidence="1">Uncharacterized protein</fullName>
    </submittedName>
</protein>
<evidence type="ECO:0000313" key="1">
    <source>
        <dbReference type="EMBL" id="PWN47293.1"/>
    </source>
</evidence>
<dbReference type="Proteomes" id="UP000245626">
    <property type="component" value="Unassembled WGS sequence"/>
</dbReference>
<reference evidence="1 2" key="1">
    <citation type="journal article" date="2018" name="Mol. Biol. Evol.">
        <title>Broad Genomic Sampling Reveals a Smut Pathogenic Ancestry of the Fungal Clade Ustilaginomycotina.</title>
        <authorList>
            <person name="Kijpornyongpan T."/>
            <person name="Mondo S.J."/>
            <person name="Barry K."/>
            <person name="Sandor L."/>
            <person name="Lee J."/>
            <person name="Lipzen A."/>
            <person name="Pangilinan J."/>
            <person name="LaButti K."/>
            <person name="Hainaut M."/>
            <person name="Henrissat B."/>
            <person name="Grigoriev I.V."/>
            <person name="Spatafora J.W."/>
            <person name="Aime M.C."/>
        </authorList>
    </citation>
    <scope>NUCLEOTIDE SEQUENCE [LARGE SCALE GENOMIC DNA]</scope>
    <source>
        <strain evidence="1 2">SA 807</strain>
    </source>
</reference>
<gene>
    <name evidence="1" type="ORF">IE53DRAFT_257234</name>
</gene>